<evidence type="ECO:0000256" key="3">
    <source>
        <dbReference type="ARBA" id="ARBA00022833"/>
    </source>
</evidence>
<protein>
    <submittedName>
        <fullName evidence="5">Hemocyte homeostasis-associated protein</fullName>
    </submittedName>
</protein>
<dbReference type="SMART" id="SM01328">
    <property type="entry name" value="zf-3CxxC"/>
    <property type="match status" value="1"/>
</dbReference>
<evidence type="ECO:0000313" key="5">
    <source>
        <dbReference type="EMBL" id="ADN43413.1"/>
    </source>
</evidence>
<evidence type="ECO:0000256" key="1">
    <source>
        <dbReference type="ARBA" id="ARBA00022723"/>
    </source>
</evidence>
<reference evidence="5" key="1">
    <citation type="journal article" date="2010" name="J. Biol. Chem.">
        <title>A novel viral responsive protein is involved in hemocyte homeostasis in the black tiger shrimp, Penaeus monodon.</title>
        <authorList>
            <person name="Prapavorarat A."/>
            <person name="Vatanavicharn T."/>
            <person name="Soderhall K."/>
            <person name="Tassanakajon A."/>
        </authorList>
    </citation>
    <scope>NUCLEOTIDE SEQUENCE</scope>
</reference>
<evidence type="ECO:0000259" key="4">
    <source>
        <dbReference type="SMART" id="SM01328"/>
    </source>
</evidence>
<feature type="domain" description="3CxxC-type" evidence="4">
    <location>
        <begin position="15"/>
        <end position="81"/>
    </location>
</feature>
<organism evidence="5">
    <name type="scientific">Pacifastacus leniusculus</name>
    <name type="common">Signal crayfish</name>
    <dbReference type="NCBI Taxonomy" id="6720"/>
    <lineage>
        <taxon>Eukaryota</taxon>
        <taxon>Metazoa</taxon>
        <taxon>Ecdysozoa</taxon>
        <taxon>Arthropoda</taxon>
        <taxon>Crustacea</taxon>
        <taxon>Multicrustacea</taxon>
        <taxon>Malacostraca</taxon>
        <taxon>Eumalacostraca</taxon>
        <taxon>Eucarida</taxon>
        <taxon>Decapoda</taxon>
        <taxon>Pleocyemata</taxon>
        <taxon>Astacidea</taxon>
        <taxon>Astacoidea</taxon>
        <taxon>Astacidae</taxon>
        <taxon>Pacifastacus</taxon>
    </lineage>
</organism>
<dbReference type="InterPro" id="IPR027377">
    <property type="entry name" value="ZAR1/RTP1-5-like_Znf-3CxxC"/>
</dbReference>
<gene>
    <name evidence="5" type="primary">HHAP</name>
</gene>
<dbReference type="EMBL" id="HQ130432">
    <property type="protein sequence ID" value="ADN43413.1"/>
    <property type="molecule type" value="mRNA"/>
</dbReference>
<dbReference type="AlphaFoldDB" id="E2JA36"/>
<keyword evidence="2" id="KW-0863">Zinc-finger</keyword>
<sequence>MVETIRLTPYQGKRRACGMFHCEKCDKHWFSANSWANSYQKCLGCKGKIYPYRQFRPWQGSSGRGGAPQHPQDMCQKCIQIGQFCGRWELFSKS</sequence>
<keyword evidence="1" id="KW-0479">Metal-binding</keyword>
<keyword evidence="3" id="KW-0862">Zinc</keyword>
<dbReference type="InterPro" id="IPR033446">
    <property type="entry name" value="ZCCHC24_Znf-3CxxC"/>
</dbReference>
<proteinExistence type="evidence at transcript level"/>
<name>E2JA36_PACLE</name>
<dbReference type="GO" id="GO:0008270">
    <property type="term" value="F:zinc ion binding"/>
    <property type="evidence" value="ECO:0007669"/>
    <property type="project" value="UniProtKB-KW"/>
</dbReference>
<evidence type="ECO:0000256" key="2">
    <source>
        <dbReference type="ARBA" id="ARBA00022771"/>
    </source>
</evidence>
<accession>E2JA36</accession>
<dbReference type="Pfam" id="PF17180">
    <property type="entry name" value="Zn_ribbon_3CxxC_2"/>
    <property type="match status" value="1"/>
</dbReference>